<keyword evidence="2" id="KW-1185">Reference proteome</keyword>
<reference evidence="1 2" key="1">
    <citation type="submission" date="2013-08" db="EMBL/GenBank/DDBJ databases">
        <title>Flavobacterium limnosediminis JC2902 genome sequencing.</title>
        <authorList>
            <person name="Lee K."/>
            <person name="Yi H."/>
            <person name="Park S."/>
            <person name="Chun J."/>
        </authorList>
    </citation>
    <scope>NUCLEOTIDE SEQUENCE [LARGE SCALE GENOMIC DNA]</scope>
    <source>
        <strain evidence="1 2">JC2902</strain>
    </source>
</reference>
<comment type="caution">
    <text evidence="1">The sequence shown here is derived from an EMBL/GenBank/DDBJ whole genome shotgun (WGS) entry which is preliminary data.</text>
</comment>
<protein>
    <submittedName>
        <fullName evidence="1">Uncharacterized protein</fullName>
    </submittedName>
</protein>
<evidence type="ECO:0000313" key="2">
    <source>
        <dbReference type="Proteomes" id="UP000018004"/>
    </source>
</evidence>
<name>V6SQT4_9FLAO</name>
<evidence type="ECO:0000313" key="1">
    <source>
        <dbReference type="EMBL" id="ESU29006.1"/>
    </source>
</evidence>
<dbReference type="EMBL" id="AVGG01000003">
    <property type="protein sequence ID" value="ESU29006.1"/>
    <property type="molecule type" value="Genomic_DNA"/>
</dbReference>
<accession>V6SQT4</accession>
<gene>
    <name evidence="1" type="ORF">FLJC2902T_10400</name>
</gene>
<dbReference type="STRING" id="1341181.FLJC2902T_10400"/>
<dbReference type="Proteomes" id="UP000018004">
    <property type="component" value="Unassembled WGS sequence"/>
</dbReference>
<dbReference type="AlphaFoldDB" id="V6SQT4"/>
<organism evidence="1 2">
    <name type="scientific">Flavobacterium limnosediminis JC2902</name>
    <dbReference type="NCBI Taxonomy" id="1341181"/>
    <lineage>
        <taxon>Bacteria</taxon>
        <taxon>Pseudomonadati</taxon>
        <taxon>Bacteroidota</taxon>
        <taxon>Flavobacteriia</taxon>
        <taxon>Flavobacteriales</taxon>
        <taxon>Flavobacteriaceae</taxon>
        <taxon>Flavobacterium</taxon>
    </lineage>
</organism>
<sequence>MEKYLKKLLSELNLISKFAPRYSNTTLTNYTRGVYMHQALENR</sequence>
<dbReference type="PATRIC" id="fig|1341181.4.peg.1031"/>
<proteinExistence type="predicted"/>